<dbReference type="InterPro" id="IPR045070">
    <property type="entry name" value="MATE_MepA-like"/>
</dbReference>
<dbReference type="PANTHER" id="PTHR43298:SF2">
    <property type="entry name" value="FMN_FAD EXPORTER YEEO-RELATED"/>
    <property type="match status" value="1"/>
</dbReference>
<dbReference type="NCBIfam" id="TIGR00797">
    <property type="entry name" value="matE"/>
    <property type="match status" value="1"/>
</dbReference>
<feature type="transmembrane region" description="Helical" evidence="13">
    <location>
        <begin position="312"/>
        <end position="337"/>
    </location>
</feature>
<name>A0AAX2F1S3_9BACT</name>
<keyword evidence="7 13" id="KW-0812">Transmembrane</keyword>
<evidence type="ECO:0000256" key="7">
    <source>
        <dbReference type="ARBA" id="ARBA00022692"/>
    </source>
</evidence>
<gene>
    <name evidence="14" type="ORF">SAMN05444364_1038</name>
</gene>
<dbReference type="InterPro" id="IPR048279">
    <property type="entry name" value="MdtK-like"/>
</dbReference>
<feature type="transmembrane region" description="Helical" evidence="13">
    <location>
        <begin position="349"/>
        <end position="376"/>
    </location>
</feature>
<organism evidence="14 15">
    <name type="scientific">Prevotella scopos JCM 17725</name>
    <dbReference type="NCBI Taxonomy" id="1236518"/>
    <lineage>
        <taxon>Bacteria</taxon>
        <taxon>Pseudomonadati</taxon>
        <taxon>Bacteroidota</taxon>
        <taxon>Bacteroidia</taxon>
        <taxon>Bacteroidales</taxon>
        <taxon>Prevotellaceae</taxon>
        <taxon>Prevotella</taxon>
    </lineage>
</organism>
<dbReference type="PANTHER" id="PTHR43298">
    <property type="entry name" value="MULTIDRUG RESISTANCE PROTEIN NORM-RELATED"/>
    <property type="match status" value="1"/>
</dbReference>
<dbReference type="GO" id="GO:0042910">
    <property type="term" value="F:xenobiotic transmembrane transporter activity"/>
    <property type="evidence" value="ECO:0007669"/>
    <property type="project" value="InterPro"/>
</dbReference>
<evidence type="ECO:0000256" key="6">
    <source>
        <dbReference type="ARBA" id="ARBA00022475"/>
    </source>
</evidence>
<dbReference type="PIRSF" id="PIRSF006603">
    <property type="entry name" value="DinF"/>
    <property type="match status" value="1"/>
</dbReference>
<evidence type="ECO:0000313" key="15">
    <source>
        <dbReference type="Proteomes" id="UP000184105"/>
    </source>
</evidence>
<dbReference type="AlphaFoldDB" id="A0AAX2F1S3"/>
<keyword evidence="10 13" id="KW-0472">Membrane</keyword>
<feature type="transmembrane region" description="Helical" evidence="13">
    <location>
        <begin position="452"/>
        <end position="470"/>
    </location>
</feature>
<feature type="transmembrane region" description="Helical" evidence="13">
    <location>
        <begin position="428"/>
        <end position="446"/>
    </location>
</feature>
<dbReference type="GO" id="GO:0015297">
    <property type="term" value="F:antiporter activity"/>
    <property type="evidence" value="ECO:0007669"/>
    <property type="project" value="UniProtKB-KW"/>
</dbReference>
<evidence type="ECO:0000256" key="8">
    <source>
        <dbReference type="ARBA" id="ARBA00022989"/>
    </source>
</evidence>
<proteinExistence type="inferred from homology"/>
<keyword evidence="6" id="KW-1003">Cell membrane</keyword>
<evidence type="ECO:0000256" key="4">
    <source>
        <dbReference type="ARBA" id="ARBA00022448"/>
    </source>
</evidence>
<evidence type="ECO:0000256" key="3">
    <source>
        <dbReference type="ARBA" id="ARBA00022106"/>
    </source>
</evidence>
<comment type="subcellular location">
    <subcellularLocation>
        <location evidence="1">Cell membrane</location>
        <topology evidence="1">Multi-pass membrane protein</topology>
    </subcellularLocation>
</comment>
<comment type="caution">
    <text evidence="14">The sequence shown here is derived from an EMBL/GenBank/DDBJ whole genome shotgun (WGS) entry which is preliminary data.</text>
</comment>
<keyword evidence="4" id="KW-0813">Transport</keyword>
<evidence type="ECO:0000313" key="14">
    <source>
        <dbReference type="EMBL" id="SHF61566.1"/>
    </source>
</evidence>
<dbReference type="GO" id="GO:0005886">
    <property type="term" value="C:plasma membrane"/>
    <property type="evidence" value="ECO:0007669"/>
    <property type="project" value="UniProtKB-SubCell"/>
</dbReference>
<dbReference type="InterPro" id="IPR050222">
    <property type="entry name" value="MATE_MdtK"/>
</dbReference>
<feature type="transmembrane region" description="Helical" evidence="13">
    <location>
        <begin position="49"/>
        <end position="70"/>
    </location>
</feature>
<evidence type="ECO:0000256" key="2">
    <source>
        <dbReference type="ARBA" id="ARBA00008417"/>
    </source>
</evidence>
<comment type="similarity">
    <text evidence="2">Belongs to the multi antimicrobial extrusion (MATE) (TC 2.A.66.1) family. MepA subfamily.</text>
</comment>
<sequence length="484" mass="52807">MLFTLNNSAITILVLNYLVPLQENLKAHLVMHRHTDNYTFLTQAPVHRVIITMAIPTIISMLVTGLYNIADTFFVGKIDTQATAAVGIVFSLMFFVQAMGFFFGHGSGNYISRELGARRHENAVKMASTGFFSSFFVGVIVLIFGEIFLTPLSLMLGSTPTILPYTEDYMQVILLGAPFLTSSLTLNNQMRLQGNANFAMYGIVIGAVLNVILDPILIFTCGMGVSGAAWATVIGQAVSFVILFLMTRKGENIAIHFRNFSPSLQRYKEIFYGGSPSMMRQGLACIATMSLNVAAGAYGDSAIAAMSIVGRIAMLSFAVVIGLGQGFQPVCGFCYGAGLYERLKEAYKFTVTIGTIFLIVLAIVGWMISGTLIGVFRDDPEVIAIGVVALRWQLCVFPVNALILASNMLAQTCRKPWRANILAAARQGLFFIPLIFILPSYFGLLGVEMCQAVSDVLSFTLTVPIVIYTFREFTREAAAKKTTV</sequence>
<evidence type="ECO:0000256" key="12">
    <source>
        <dbReference type="ARBA" id="ARBA00031636"/>
    </source>
</evidence>
<feature type="transmembrane region" description="Helical" evidence="13">
    <location>
        <begin position="225"/>
        <end position="246"/>
    </location>
</feature>
<dbReference type="Pfam" id="PF01554">
    <property type="entry name" value="MatE"/>
    <property type="match status" value="2"/>
</dbReference>
<accession>A0AAX2F1S3</accession>
<evidence type="ECO:0000256" key="5">
    <source>
        <dbReference type="ARBA" id="ARBA00022449"/>
    </source>
</evidence>
<evidence type="ECO:0000256" key="10">
    <source>
        <dbReference type="ARBA" id="ARBA00023136"/>
    </source>
</evidence>
<keyword evidence="8 13" id="KW-1133">Transmembrane helix</keyword>
<evidence type="ECO:0000256" key="9">
    <source>
        <dbReference type="ARBA" id="ARBA00023065"/>
    </source>
</evidence>
<evidence type="ECO:0000256" key="1">
    <source>
        <dbReference type="ARBA" id="ARBA00004651"/>
    </source>
</evidence>
<reference evidence="14 15" key="1">
    <citation type="submission" date="2016-11" db="EMBL/GenBank/DDBJ databases">
        <authorList>
            <person name="Varghese N."/>
            <person name="Submissions S."/>
        </authorList>
    </citation>
    <scope>NUCLEOTIDE SEQUENCE [LARGE SCALE GENOMIC DNA]</scope>
    <source>
        <strain evidence="14 15">DSM 22613</strain>
    </source>
</reference>
<evidence type="ECO:0000256" key="13">
    <source>
        <dbReference type="SAM" id="Phobius"/>
    </source>
</evidence>
<dbReference type="GO" id="GO:0006811">
    <property type="term" value="P:monoatomic ion transport"/>
    <property type="evidence" value="ECO:0007669"/>
    <property type="project" value="UniProtKB-KW"/>
</dbReference>
<keyword evidence="5" id="KW-0050">Antiport</keyword>
<evidence type="ECO:0000256" key="11">
    <source>
        <dbReference type="ARBA" id="ARBA00023251"/>
    </source>
</evidence>
<dbReference type="CDD" id="cd13143">
    <property type="entry name" value="MATE_MepA_like"/>
    <property type="match status" value="1"/>
</dbReference>
<dbReference type="Proteomes" id="UP000184105">
    <property type="component" value="Unassembled WGS sequence"/>
</dbReference>
<dbReference type="EMBL" id="FQWA01000003">
    <property type="protein sequence ID" value="SHF61566.1"/>
    <property type="molecule type" value="Genomic_DNA"/>
</dbReference>
<feature type="transmembrane region" description="Helical" evidence="13">
    <location>
        <begin position="82"/>
        <end position="103"/>
    </location>
</feature>
<feature type="transmembrane region" description="Helical" evidence="13">
    <location>
        <begin position="382"/>
        <end position="407"/>
    </location>
</feature>
<feature type="transmembrane region" description="Helical" evidence="13">
    <location>
        <begin position="169"/>
        <end position="186"/>
    </location>
</feature>
<dbReference type="GO" id="GO:0046677">
    <property type="term" value="P:response to antibiotic"/>
    <property type="evidence" value="ECO:0007669"/>
    <property type="project" value="UniProtKB-KW"/>
</dbReference>
<keyword evidence="15" id="KW-1185">Reference proteome</keyword>
<keyword evidence="9" id="KW-0406">Ion transport</keyword>
<keyword evidence="11" id="KW-0046">Antibiotic resistance</keyword>
<protein>
    <recommendedName>
        <fullName evidence="3">Multidrug export protein MepA</fullName>
    </recommendedName>
    <alternativeName>
        <fullName evidence="12">Multidrug-efflux transporter</fullName>
    </alternativeName>
</protein>
<dbReference type="InterPro" id="IPR002528">
    <property type="entry name" value="MATE_fam"/>
</dbReference>
<feature type="transmembrane region" description="Helical" evidence="13">
    <location>
        <begin position="124"/>
        <end position="149"/>
    </location>
</feature>
<feature type="transmembrane region" description="Helical" evidence="13">
    <location>
        <begin position="283"/>
        <end position="306"/>
    </location>
</feature>
<feature type="transmembrane region" description="Helical" evidence="13">
    <location>
        <begin position="198"/>
        <end position="219"/>
    </location>
</feature>